<reference evidence="3" key="1">
    <citation type="journal article" date="2015" name="Nature">
        <title>Complex archaea that bridge the gap between prokaryotes and eukaryotes.</title>
        <authorList>
            <person name="Spang A."/>
            <person name="Saw J.H."/>
            <person name="Jorgensen S.L."/>
            <person name="Zaremba-Niedzwiedzka K."/>
            <person name="Martijn J."/>
            <person name="Lind A.E."/>
            <person name="van Eijk R."/>
            <person name="Schleper C."/>
            <person name="Guy L."/>
            <person name="Ettema T.J."/>
        </authorList>
    </citation>
    <scope>NUCLEOTIDE SEQUENCE</scope>
</reference>
<comment type="caution">
    <text evidence="3">The sequence shown here is derived from an EMBL/GenBank/DDBJ whole genome shotgun (WGS) entry which is preliminary data.</text>
</comment>
<dbReference type="Gene3D" id="1.10.287.950">
    <property type="entry name" value="Methyl-accepting chemotaxis protein"/>
    <property type="match status" value="1"/>
</dbReference>
<dbReference type="PANTHER" id="PTHR32089:SF112">
    <property type="entry name" value="LYSOZYME-LIKE PROTEIN-RELATED"/>
    <property type="match status" value="1"/>
</dbReference>
<dbReference type="GO" id="GO:0016020">
    <property type="term" value="C:membrane"/>
    <property type="evidence" value="ECO:0007669"/>
    <property type="project" value="InterPro"/>
</dbReference>
<proteinExistence type="predicted"/>
<sequence>NAAIEAARAGEHGRGFAVVADEVRTLAARTQSSTHEIEEMVNRLQQGAKAAVKVMNDGRESAKTSVEKAASVGQALDSITAMITTMDEMSASISSAAHQQSSVAEDINRGIVNISQVAEHTADGARDTLSAVATMSALSAQLQEAASKFKV</sequence>
<dbReference type="Pfam" id="PF00015">
    <property type="entry name" value="MCPsignal"/>
    <property type="match status" value="1"/>
</dbReference>
<gene>
    <name evidence="3" type="ORF">LCGC14_0558090</name>
</gene>
<evidence type="ECO:0000256" key="1">
    <source>
        <dbReference type="ARBA" id="ARBA00023224"/>
    </source>
</evidence>
<name>A0A0F9S6I2_9ZZZZ</name>
<dbReference type="PANTHER" id="PTHR32089">
    <property type="entry name" value="METHYL-ACCEPTING CHEMOTAXIS PROTEIN MCPB"/>
    <property type="match status" value="1"/>
</dbReference>
<dbReference type="InterPro" id="IPR004089">
    <property type="entry name" value="MCPsignal_dom"/>
</dbReference>
<dbReference type="SMART" id="SM00283">
    <property type="entry name" value="MA"/>
    <property type="match status" value="1"/>
</dbReference>
<protein>
    <recommendedName>
        <fullName evidence="2">Methyl-accepting transducer domain-containing protein</fullName>
    </recommendedName>
</protein>
<dbReference type="EMBL" id="LAZR01000786">
    <property type="protein sequence ID" value="KKN57822.1"/>
    <property type="molecule type" value="Genomic_DNA"/>
</dbReference>
<dbReference type="GO" id="GO:0007165">
    <property type="term" value="P:signal transduction"/>
    <property type="evidence" value="ECO:0007669"/>
    <property type="project" value="UniProtKB-KW"/>
</dbReference>
<dbReference type="PROSITE" id="PS50111">
    <property type="entry name" value="CHEMOTAXIS_TRANSDUC_2"/>
    <property type="match status" value="1"/>
</dbReference>
<organism evidence="3">
    <name type="scientific">marine sediment metagenome</name>
    <dbReference type="NCBI Taxonomy" id="412755"/>
    <lineage>
        <taxon>unclassified sequences</taxon>
        <taxon>metagenomes</taxon>
        <taxon>ecological metagenomes</taxon>
    </lineage>
</organism>
<evidence type="ECO:0000259" key="2">
    <source>
        <dbReference type="PROSITE" id="PS50111"/>
    </source>
</evidence>
<feature type="domain" description="Methyl-accepting transducer" evidence="2">
    <location>
        <begin position="1"/>
        <end position="115"/>
    </location>
</feature>
<keyword evidence="1" id="KW-0807">Transducer</keyword>
<feature type="non-terminal residue" evidence="3">
    <location>
        <position position="1"/>
    </location>
</feature>
<accession>A0A0F9S6I2</accession>
<evidence type="ECO:0000313" key="3">
    <source>
        <dbReference type="EMBL" id="KKN57822.1"/>
    </source>
</evidence>
<dbReference type="AlphaFoldDB" id="A0A0F9S6I2"/>
<dbReference type="SUPFAM" id="SSF58104">
    <property type="entry name" value="Methyl-accepting chemotaxis protein (MCP) signaling domain"/>
    <property type="match status" value="1"/>
</dbReference>